<dbReference type="InterPro" id="IPR052906">
    <property type="entry name" value="Type_IV_Methyl-Rstrct_Enzyme"/>
</dbReference>
<dbReference type="Pfam" id="PF04471">
    <property type="entry name" value="Mrr_cat"/>
    <property type="match status" value="1"/>
</dbReference>
<sequence>MGYADVRILDRVHWKGRNRNGGMDMEAYSHTGDTRVRIAATVKQFDRPVQMRYVDELRGTMLRVGARQGLIVSTSGFSPVAVEAARKCVIVPVRLLGGEELLNLLITHQIGIIRGRSGQVQIDTAYFKMLLALYPGQGRRRSANNKECQ</sequence>
<keyword evidence="2" id="KW-0255">Endonuclease</keyword>
<dbReference type="PANTHER" id="PTHR30015">
    <property type="entry name" value="MRR RESTRICTION SYSTEM PROTEIN"/>
    <property type="match status" value="1"/>
</dbReference>
<dbReference type="AlphaFoldDB" id="D3W8M4"/>
<evidence type="ECO:0000313" key="2">
    <source>
        <dbReference type="EMBL" id="ACX33973.1"/>
    </source>
</evidence>
<dbReference type="GO" id="GO:0009307">
    <property type="term" value="P:DNA restriction-modification system"/>
    <property type="evidence" value="ECO:0007669"/>
    <property type="project" value="InterPro"/>
</dbReference>
<reference evidence="2" key="1">
    <citation type="journal article" date="2010" name="Appl. Environ. Microbiol.">
        <title>Expanding small-molecule functional metagenomics through parallel screening of broad-host-range cosmid environmental DNA libraries in diverse proteobacteria.</title>
        <authorList>
            <person name="Craig J.W."/>
            <person name="Chang F.Y."/>
            <person name="Kim J.H."/>
            <person name="Obiajulu S.C."/>
            <person name="Brady S.F."/>
        </authorList>
    </citation>
    <scope>NUCLEOTIDE SEQUENCE</scope>
</reference>
<proteinExistence type="predicted"/>
<organism evidence="2">
    <name type="scientific">uncultured bacterium RM44</name>
    <dbReference type="NCBI Taxonomy" id="672208"/>
    <lineage>
        <taxon>Bacteria</taxon>
        <taxon>environmental samples</taxon>
    </lineage>
</organism>
<dbReference type="InterPro" id="IPR011856">
    <property type="entry name" value="tRNA_endonuc-like_dom_sf"/>
</dbReference>
<dbReference type="EMBL" id="GQ869386">
    <property type="protein sequence ID" value="ACX33973.1"/>
    <property type="molecule type" value="Genomic_DNA"/>
</dbReference>
<name>D3W8M4_9BACT</name>
<dbReference type="Gene3D" id="3.40.1350.10">
    <property type="match status" value="1"/>
</dbReference>
<dbReference type="InterPro" id="IPR007560">
    <property type="entry name" value="Restrct_endonuc_IV_Mrr"/>
</dbReference>
<dbReference type="REBASE" id="25523">
    <property type="entry name" value="UbaRM44MrrP"/>
</dbReference>
<keyword evidence="2" id="KW-0540">Nuclease</keyword>
<dbReference type="GO" id="GO:0003677">
    <property type="term" value="F:DNA binding"/>
    <property type="evidence" value="ECO:0007669"/>
    <property type="project" value="InterPro"/>
</dbReference>
<dbReference type="PANTHER" id="PTHR30015:SF7">
    <property type="entry name" value="TYPE IV METHYL-DIRECTED RESTRICTION ENZYME ECOKMRR"/>
    <property type="match status" value="1"/>
</dbReference>
<accession>D3W8M4</accession>
<evidence type="ECO:0000259" key="1">
    <source>
        <dbReference type="Pfam" id="PF04471"/>
    </source>
</evidence>
<dbReference type="GO" id="GO:0015666">
    <property type="term" value="F:restriction endodeoxyribonuclease activity"/>
    <property type="evidence" value="ECO:0007669"/>
    <property type="project" value="TreeGrafter"/>
</dbReference>
<dbReference type="SUPFAM" id="SSF52980">
    <property type="entry name" value="Restriction endonuclease-like"/>
    <property type="match status" value="1"/>
</dbReference>
<protein>
    <submittedName>
        <fullName evidence="2">Putative restriction endonuclease</fullName>
    </submittedName>
</protein>
<feature type="domain" description="Restriction endonuclease type IV Mrr" evidence="1">
    <location>
        <begin position="11"/>
        <end position="105"/>
    </location>
</feature>
<dbReference type="InterPro" id="IPR011335">
    <property type="entry name" value="Restrct_endonuc-II-like"/>
</dbReference>
<keyword evidence="2" id="KW-0378">Hydrolase</keyword>